<dbReference type="Proteomes" id="UP001594351">
    <property type="component" value="Unassembled WGS sequence"/>
</dbReference>
<organism evidence="2 3">
    <name type="scientific">candidate division CSSED10-310 bacterium</name>
    <dbReference type="NCBI Taxonomy" id="2855610"/>
    <lineage>
        <taxon>Bacteria</taxon>
        <taxon>Bacteria division CSSED10-310</taxon>
    </lineage>
</organism>
<dbReference type="SUPFAM" id="SSF82771">
    <property type="entry name" value="GIY-YIG endonuclease"/>
    <property type="match status" value="1"/>
</dbReference>
<protein>
    <submittedName>
        <fullName evidence="2">GIY-YIG nuclease family protein</fullName>
    </submittedName>
</protein>
<dbReference type="Gene3D" id="3.40.1440.10">
    <property type="entry name" value="GIY-YIG endonuclease"/>
    <property type="match status" value="1"/>
</dbReference>
<evidence type="ECO:0000313" key="2">
    <source>
        <dbReference type="EMBL" id="MFC1852241.1"/>
    </source>
</evidence>
<keyword evidence="3" id="KW-1185">Reference proteome</keyword>
<evidence type="ECO:0000259" key="1">
    <source>
        <dbReference type="Pfam" id="PF01541"/>
    </source>
</evidence>
<feature type="domain" description="GIY-YIG" evidence="1">
    <location>
        <begin position="3"/>
        <end position="34"/>
    </location>
</feature>
<name>A0ABV6Z1N9_UNCC1</name>
<accession>A0ABV6Z1N9</accession>
<sequence length="76" mass="8713">MTWFVYILKCSDGSYYNGYTKHMVVRMQNHHSGHACQIIYSSPSGVFGLKLKLKMKIKTDIKSGPPYDREESPLCP</sequence>
<dbReference type="EMBL" id="JBHPBY010000286">
    <property type="protein sequence ID" value="MFC1852241.1"/>
    <property type="molecule type" value="Genomic_DNA"/>
</dbReference>
<dbReference type="Pfam" id="PF01541">
    <property type="entry name" value="GIY-YIG"/>
    <property type="match status" value="1"/>
</dbReference>
<dbReference type="InterPro" id="IPR035901">
    <property type="entry name" value="GIY-YIG_endonuc_sf"/>
</dbReference>
<dbReference type="InterPro" id="IPR000305">
    <property type="entry name" value="GIY-YIG_endonuc"/>
</dbReference>
<evidence type="ECO:0000313" key="3">
    <source>
        <dbReference type="Proteomes" id="UP001594351"/>
    </source>
</evidence>
<reference evidence="2 3" key="1">
    <citation type="submission" date="2024-09" db="EMBL/GenBank/DDBJ databases">
        <title>Laminarin stimulates single cell rates of sulfate reduction while oxygen inhibits transcriptomic activity in coastal marine sediment.</title>
        <authorList>
            <person name="Lindsay M."/>
            <person name="Orcutt B."/>
            <person name="Emerson D."/>
            <person name="Stepanauskas R."/>
            <person name="D'Angelo T."/>
        </authorList>
    </citation>
    <scope>NUCLEOTIDE SEQUENCE [LARGE SCALE GENOMIC DNA]</scope>
    <source>
        <strain evidence="2">SAG AM-311-K15</strain>
    </source>
</reference>
<proteinExistence type="predicted"/>
<comment type="caution">
    <text evidence="2">The sequence shown here is derived from an EMBL/GenBank/DDBJ whole genome shotgun (WGS) entry which is preliminary data.</text>
</comment>
<gene>
    <name evidence="2" type="ORF">ACFL27_18755</name>
</gene>